<reference evidence="6 7" key="1">
    <citation type="journal article" date="2019" name="Sci. Rep.">
        <title>Comparative genomics of chytrid fungi reveal insights into the obligate biotrophic and pathogenic lifestyle of Synchytrium endobioticum.</title>
        <authorList>
            <person name="van de Vossenberg B.T.L.H."/>
            <person name="Warris S."/>
            <person name="Nguyen H.D.T."/>
            <person name="van Gent-Pelzer M.P.E."/>
            <person name="Joly D.L."/>
            <person name="van de Geest H.C."/>
            <person name="Bonants P.J.M."/>
            <person name="Smith D.S."/>
            <person name="Levesque C.A."/>
            <person name="van der Lee T.A.J."/>
        </authorList>
    </citation>
    <scope>NUCLEOTIDE SEQUENCE [LARGE SCALE GENOMIC DNA]</scope>
    <source>
        <strain evidence="6 7">CBS 675.73</strain>
    </source>
</reference>
<dbReference type="Gene3D" id="1.10.472.80">
    <property type="entry name" value="Ypt/Rab-GAP domain of gyp1p, domain 3"/>
    <property type="match status" value="1"/>
</dbReference>
<dbReference type="SUPFAM" id="SSF47923">
    <property type="entry name" value="Ypt/Rab-GAP domain of gyp1p"/>
    <property type="match status" value="2"/>
</dbReference>
<evidence type="ECO:0000313" key="6">
    <source>
        <dbReference type="EMBL" id="TPX52794.1"/>
    </source>
</evidence>
<dbReference type="EMBL" id="QEAP01001003">
    <property type="protein sequence ID" value="TPX52794.1"/>
    <property type="molecule type" value="Genomic_DNA"/>
</dbReference>
<evidence type="ECO:0000256" key="3">
    <source>
        <dbReference type="SAM" id="Coils"/>
    </source>
</evidence>
<feature type="compositionally biased region" description="Polar residues" evidence="4">
    <location>
        <begin position="64"/>
        <end position="76"/>
    </location>
</feature>
<feature type="domain" description="Rab-GAP TBC" evidence="5">
    <location>
        <begin position="120"/>
        <end position="305"/>
    </location>
</feature>
<evidence type="ECO:0000259" key="5">
    <source>
        <dbReference type="PROSITE" id="PS50086"/>
    </source>
</evidence>
<feature type="region of interest" description="Disordered" evidence="4">
    <location>
        <begin position="1"/>
        <end position="27"/>
    </location>
</feature>
<gene>
    <name evidence="6" type="ORF">CcCBS67573_g09806</name>
</gene>
<dbReference type="GO" id="GO:0005096">
    <property type="term" value="F:GTPase activator activity"/>
    <property type="evidence" value="ECO:0007669"/>
    <property type="project" value="UniProtKB-KW"/>
</dbReference>
<dbReference type="PANTHER" id="PTHR47219">
    <property type="entry name" value="RAB GTPASE-ACTIVATING PROTEIN 1-LIKE"/>
    <property type="match status" value="1"/>
</dbReference>
<organism evidence="6 7">
    <name type="scientific">Chytriomyces confervae</name>
    <dbReference type="NCBI Taxonomy" id="246404"/>
    <lineage>
        <taxon>Eukaryota</taxon>
        <taxon>Fungi</taxon>
        <taxon>Fungi incertae sedis</taxon>
        <taxon>Chytridiomycota</taxon>
        <taxon>Chytridiomycota incertae sedis</taxon>
        <taxon>Chytridiomycetes</taxon>
        <taxon>Chytridiales</taxon>
        <taxon>Chytriomycetaceae</taxon>
        <taxon>Chytriomyces</taxon>
    </lineage>
</organism>
<evidence type="ECO:0000256" key="4">
    <source>
        <dbReference type="SAM" id="MobiDB-lite"/>
    </source>
</evidence>
<keyword evidence="1" id="KW-0343">GTPase activation</keyword>
<keyword evidence="2 3" id="KW-0175">Coiled coil</keyword>
<dbReference type="GO" id="GO:0031267">
    <property type="term" value="F:small GTPase binding"/>
    <property type="evidence" value="ECO:0007669"/>
    <property type="project" value="TreeGrafter"/>
</dbReference>
<evidence type="ECO:0000313" key="7">
    <source>
        <dbReference type="Proteomes" id="UP000320333"/>
    </source>
</evidence>
<dbReference type="Gene3D" id="1.10.8.270">
    <property type="entry name" value="putative rabgap domain of human tbc1 domain family member 14 like domains"/>
    <property type="match status" value="1"/>
</dbReference>
<dbReference type="STRING" id="246404.A0A507DMA2"/>
<feature type="region of interest" description="Disordered" evidence="4">
    <location>
        <begin position="64"/>
        <end position="84"/>
    </location>
</feature>
<feature type="coiled-coil region" evidence="3">
    <location>
        <begin position="387"/>
        <end position="485"/>
    </location>
</feature>
<dbReference type="Gene3D" id="1.10.10.750">
    <property type="entry name" value="Ypt/Rab-GAP domain of gyp1p, domain 1"/>
    <property type="match status" value="1"/>
</dbReference>
<accession>A0A507DMA2</accession>
<dbReference type="SMART" id="SM00164">
    <property type="entry name" value="TBC"/>
    <property type="match status" value="1"/>
</dbReference>
<dbReference type="AlphaFoldDB" id="A0A507DMA2"/>
<dbReference type="Pfam" id="PF23436">
    <property type="entry name" value="RabGap-TBC_2"/>
    <property type="match status" value="1"/>
</dbReference>
<dbReference type="FunFam" id="1.10.10.750:FF:000003">
    <property type="entry name" value="GTPase activating protein (Evi5)"/>
    <property type="match status" value="1"/>
</dbReference>
<dbReference type="FunFam" id="1.10.8.270:FF:000001">
    <property type="entry name" value="TBC1 domain family member 1"/>
    <property type="match status" value="1"/>
</dbReference>
<dbReference type="FunFam" id="1.10.472.80:FF:000027">
    <property type="entry name" value="GTPase activating protein (Evi5)"/>
    <property type="match status" value="1"/>
</dbReference>
<protein>
    <recommendedName>
        <fullName evidence="5">Rab-GAP TBC domain-containing protein</fullName>
    </recommendedName>
</protein>
<name>A0A507DMA2_9FUNG</name>
<evidence type="ECO:0000256" key="1">
    <source>
        <dbReference type="ARBA" id="ARBA00022468"/>
    </source>
</evidence>
<dbReference type="InterPro" id="IPR050302">
    <property type="entry name" value="Rab_GAP_TBC_domain"/>
</dbReference>
<dbReference type="InterPro" id="IPR000195">
    <property type="entry name" value="Rab-GAP-TBC_dom"/>
</dbReference>
<keyword evidence="7" id="KW-1185">Reference proteome</keyword>
<dbReference type="OrthoDB" id="295078at2759"/>
<evidence type="ECO:0000256" key="2">
    <source>
        <dbReference type="ARBA" id="ARBA00023054"/>
    </source>
</evidence>
<proteinExistence type="predicted"/>
<dbReference type="Proteomes" id="UP000320333">
    <property type="component" value="Unassembled WGS sequence"/>
</dbReference>
<sequence length="513" mass="58746">MNEGTTATAEPRPDGTPPIEEPLDDGSDFILARVQTNPSPQSPQTARFTLGYLASGLRKIVTQTQSASLSSPSHQPVSHMDDQDDSAENIDWQFWGSIVNSYDEVARRQPRLLTKKLMQGIPDAVRGTVWMLMCKAKNEDMENTYRAILTRDSSHEKAIIRDLDRTFPKHKHFADKGGPGQESLLHVIKAYSVWDTEVGYCQGIAFITGPLLLNMPDEEAFCVLVKLMNDYNFRELYTPNMIGLQLRLFQFERLLKDLFPAISKHFDTHDIKGTMYASQWFMTVFAYRFPLEIVFRIMDMIFAQGLESIFRFAFALLKKNQDQILQLNDMQSLLDFLKTGLFDPYVDNVDALMQDAAAIKISKSKFDKLAVEHVEELRKNNPDLLSGDALRAENRRLAAALRKAEESYETLNREHIQLVKEHIELRTLKERATQKVEEHEITVEGLKSVLSSERREAEEQVKEEMDRLAQKNYKLTMKNEELQDTVDRVEGIVLAQNARLKELEAVVNTLRGN</sequence>
<comment type="caution">
    <text evidence="6">The sequence shown here is derived from an EMBL/GenBank/DDBJ whole genome shotgun (WGS) entry which is preliminary data.</text>
</comment>
<dbReference type="PANTHER" id="PTHR47219:SF9">
    <property type="entry name" value="GTPASE ACTIVATING PROTEIN AND CENTROSOME-ASSOCIATED, ISOFORM B"/>
    <property type="match status" value="1"/>
</dbReference>
<dbReference type="PROSITE" id="PS50086">
    <property type="entry name" value="TBC_RABGAP"/>
    <property type="match status" value="1"/>
</dbReference>
<dbReference type="InterPro" id="IPR035969">
    <property type="entry name" value="Rab-GAP_TBC_sf"/>
</dbReference>